<keyword evidence="1" id="KW-0863">Zinc-finger</keyword>
<dbReference type="InterPro" id="IPR013087">
    <property type="entry name" value="Znf_C2H2_type"/>
</dbReference>
<keyword evidence="5" id="KW-1185">Reference proteome</keyword>
<dbReference type="Gene3D" id="3.30.160.60">
    <property type="entry name" value="Classic Zinc Finger"/>
    <property type="match status" value="2"/>
</dbReference>
<keyword evidence="1" id="KW-0862">Zinc</keyword>
<accession>A0A8W8NW43</accession>
<dbReference type="Pfam" id="PF02945">
    <property type="entry name" value="Endonuclease_7"/>
    <property type="match status" value="1"/>
</dbReference>
<dbReference type="GO" id="GO:0008270">
    <property type="term" value="F:zinc ion binding"/>
    <property type="evidence" value="ECO:0007669"/>
    <property type="project" value="UniProtKB-KW"/>
</dbReference>
<evidence type="ECO:0000259" key="3">
    <source>
        <dbReference type="PROSITE" id="PS50157"/>
    </source>
</evidence>
<name>A0A8W8NW43_MAGGI</name>
<dbReference type="AlphaFoldDB" id="A0A8W8NW43"/>
<dbReference type="PANTHER" id="PTHR31511">
    <property type="entry name" value="PROTEIN CBG23764"/>
    <property type="match status" value="1"/>
</dbReference>
<dbReference type="InterPro" id="IPR044925">
    <property type="entry name" value="His-Me_finger_sf"/>
</dbReference>
<dbReference type="InterPro" id="IPR036236">
    <property type="entry name" value="Znf_C2H2_sf"/>
</dbReference>
<feature type="region of interest" description="Disordered" evidence="2">
    <location>
        <begin position="121"/>
        <end position="151"/>
    </location>
</feature>
<dbReference type="SUPFAM" id="SSF57667">
    <property type="entry name" value="beta-beta-alpha zinc fingers"/>
    <property type="match status" value="1"/>
</dbReference>
<dbReference type="PROSITE" id="PS50157">
    <property type="entry name" value="ZINC_FINGER_C2H2_2"/>
    <property type="match status" value="3"/>
</dbReference>
<dbReference type="Pfam" id="PF00096">
    <property type="entry name" value="zf-C2H2"/>
    <property type="match status" value="2"/>
</dbReference>
<dbReference type="SMART" id="SM00355">
    <property type="entry name" value="ZnF_C2H2"/>
    <property type="match status" value="3"/>
</dbReference>
<feature type="domain" description="C2H2-type" evidence="3">
    <location>
        <begin position="430"/>
        <end position="460"/>
    </location>
</feature>
<reference evidence="4" key="1">
    <citation type="submission" date="2022-08" db="UniProtKB">
        <authorList>
            <consortium name="EnsemblMetazoa"/>
        </authorList>
    </citation>
    <scope>IDENTIFICATION</scope>
    <source>
        <strain evidence="4">05x7-T-G4-1.051#20</strain>
    </source>
</reference>
<evidence type="ECO:0000256" key="1">
    <source>
        <dbReference type="PROSITE-ProRule" id="PRU00042"/>
    </source>
</evidence>
<sequence length="763" mass="88396">MDVTNTLAVVMMDVYWVNLEISVTKRVMFNMHIAVIRDLQTNSSHKREKYGCGKISCEDCGKTFTRLSNLHRHHRSAHRSNSFRCQTCGRCFNRRDNYLRHTRNHPDNSDKESYASVKVTNLKNSDNGDKENMCPNQSGSGKSSTDIKDNEAEEVKEDCISEEEAIEGHLKKVFIEATDKSKYDPLAFLKMKEETIRSILRKERTKRKRIKFYITLQVRFTKTKGDQLEKAKPHFHGRCHILLNNEDIEPTLRESIMKIFNAFIEYQREGSNWVLDKVLGVAIHIVQYNPIKGSSYLSLPAKLASKKAIVNGQNTNQKCFMWSVLAALYPVTNHPERVVNYVQHIEKLDFSGISFPVRVGDIPKFEKRNDISINVFGYEKRELYPLHLTRERGLKHVDLLVLNRGDTSHYCWIKSINRLLNDGQKGNQLYHCHYCLHGFTKQQLLEKHVPNCEVHGAQRTEMPTEEDKWLEFSDVSKQLKVPFVIYADFESILERHYGCQPDPSKSSTIKLAKHIPSGFTYKVVGLSSNITMNHVTYRGHDAVDKFIDHMIKLEDELSGVLRESKPMDLSEEETKAFQEATKCHICNKELGEDTIRDHCHVTGKFRGAAHSNCNLNLRLRERIPVFFHNLKGYDAHHIMNALGKYKHKKINYIPQNHDKYISFSLGRLDFVDTFQFLSTSLDKLSSNLAKEGLHKFPHLQAYVATTHPRNEQTKLQLLSRKGVYPYRYMNSFKKFQETTLPPQQAFYNDLDGKTVSDQDYLHA</sequence>
<feature type="domain" description="C2H2-type" evidence="3">
    <location>
        <begin position="55"/>
        <end position="83"/>
    </location>
</feature>
<dbReference type="InterPro" id="IPR038563">
    <property type="entry name" value="Endonuclease_7_sf"/>
</dbReference>
<protein>
    <recommendedName>
        <fullName evidence="3">C2H2-type domain-containing protein</fullName>
    </recommendedName>
</protein>
<feature type="compositionally biased region" description="Polar residues" evidence="2">
    <location>
        <begin position="134"/>
        <end position="144"/>
    </location>
</feature>
<proteinExistence type="predicted"/>
<organism evidence="4 5">
    <name type="scientific">Magallana gigas</name>
    <name type="common">Pacific oyster</name>
    <name type="synonym">Crassostrea gigas</name>
    <dbReference type="NCBI Taxonomy" id="29159"/>
    <lineage>
        <taxon>Eukaryota</taxon>
        <taxon>Metazoa</taxon>
        <taxon>Spiralia</taxon>
        <taxon>Lophotrochozoa</taxon>
        <taxon>Mollusca</taxon>
        <taxon>Bivalvia</taxon>
        <taxon>Autobranchia</taxon>
        <taxon>Pteriomorphia</taxon>
        <taxon>Ostreida</taxon>
        <taxon>Ostreoidea</taxon>
        <taxon>Ostreidae</taxon>
        <taxon>Magallana</taxon>
    </lineage>
</organism>
<keyword evidence="1" id="KW-0479">Metal-binding</keyword>
<dbReference type="InterPro" id="IPR004211">
    <property type="entry name" value="Endonuclease_7"/>
</dbReference>
<dbReference type="Proteomes" id="UP000005408">
    <property type="component" value="Unassembled WGS sequence"/>
</dbReference>
<evidence type="ECO:0000313" key="5">
    <source>
        <dbReference type="Proteomes" id="UP000005408"/>
    </source>
</evidence>
<dbReference type="SUPFAM" id="SSF54060">
    <property type="entry name" value="His-Me finger endonucleases"/>
    <property type="match status" value="1"/>
</dbReference>
<feature type="domain" description="C2H2-type" evidence="3">
    <location>
        <begin position="83"/>
        <end position="110"/>
    </location>
</feature>
<dbReference type="PROSITE" id="PS00028">
    <property type="entry name" value="ZINC_FINGER_C2H2_1"/>
    <property type="match status" value="2"/>
</dbReference>
<evidence type="ECO:0000313" key="4">
    <source>
        <dbReference type="EnsemblMetazoa" id="G8705.1:cds"/>
    </source>
</evidence>
<evidence type="ECO:0000256" key="2">
    <source>
        <dbReference type="SAM" id="MobiDB-lite"/>
    </source>
</evidence>
<dbReference type="PANTHER" id="PTHR31511:SF12">
    <property type="entry name" value="RHO TERMINATION FACTOR N-TERMINAL DOMAIN-CONTAINING PROTEIN"/>
    <property type="match status" value="1"/>
</dbReference>
<dbReference type="EnsemblMetazoa" id="G8705.1">
    <property type="protein sequence ID" value="G8705.1:cds"/>
    <property type="gene ID" value="G8705"/>
</dbReference>
<dbReference type="Gene3D" id="3.40.1800.10">
    <property type="entry name" value="His-Me finger endonucleases"/>
    <property type="match status" value="1"/>
</dbReference>